<accession>A0A0D3K2R6</accession>
<dbReference type="GeneID" id="17275325"/>
<feature type="compositionally biased region" description="Pro residues" evidence="1">
    <location>
        <begin position="335"/>
        <end position="344"/>
    </location>
</feature>
<keyword evidence="3" id="KW-1185">Reference proteome</keyword>
<evidence type="ECO:0008006" key="4">
    <source>
        <dbReference type="Google" id="ProtNLM"/>
    </source>
</evidence>
<feature type="compositionally biased region" description="Low complexity" evidence="1">
    <location>
        <begin position="426"/>
        <end position="436"/>
    </location>
</feature>
<evidence type="ECO:0000256" key="1">
    <source>
        <dbReference type="SAM" id="MobiDB-lite"/>
    </source>
</evidence>
<dbReference type="HOGENOM" id="CLU_513340_0_0_1"/>
<dbReference type="KEGG" id="ehx:EMIHUDRAFT_462922"/>
<feature type="compositionally biased region" description="Pro residues" evidence="1">
    <location>
        <begin position="353"/>
        <end position="380"/>
    </location>
</feature>
<dbReference type="Proteomes" id="UP000013827">
    <property type="component" value="Unassembled WGS sequence"/>
</dbReference>
<reference evidence="3" key="1">
    <citation type="journal article" date="2013" name="Nature">
        <title>Pan genome of the phytoplankton Emiliania underpins its global distribution.</title>
        <authorList>
            <person name="Read B.A."/>
            <person name="Kegel J."/>
            <person name="Klute M.J."/>
            <person name="Kuo A."/>
            <person name="Lefebvre S.C."/>
            <person name="Maumus F."/>
            <person name="Mayer C."/>
            <person name="Miller J."/>
            <person name="Monier A."/>
            <person name="Salamov A."/>
            <person name="Young J."/>
            <person name="Aguilar M."/>
            <person name="Claverie J.M."/>
            <person name="Frickenhaus S."/>
            <person name="Gonzalez K."/>
            <person name="Herman E.K."/>
            <person name="Lin Y.C."/>
            <person name="Napier J."/>
            <person name="Ogata H."/>
            <person name="Sarno A.F."/>
            <person name="Shmutz J."/>
            <person name="Schroeder D."/>
            <person name="de Vargas C."/>
            <person name="Verret F."/>
            <person name="von Dassow P."/>
            <person name="Valentin K."/>
            <person name="Van de Peer Y."/>
            <person name="Wheeler G."/>
            <person name="Dacks J.B."/>
            <person name="Delwiche C.F."/>
            <person name="Dyhrman S.T."/>
            <person name="Glockner G."/>
            <person name="John U."/>
            <person name="Richards T."/>
            <person name="Worden A.Z."/>
            <person name="Zhang X."/>
            <person name="Grigoriev I.V."/>
            <person name="Allen A.E."/>
            <person name="Bidle K."/>
            <person name="Borodovsky M."/>
            <person name="Bowler C."/>
            <person name="Brownlee C."/>
            <person name="Cock J.M."/>
            <person name="Elias M."/>
            <person name="Gladyshev V.N."/>
            <person name="Groth M."/>
            <person name="Guda C."/>
            <person name="Hadaegh A."/>
            <person name="Iglesias-Rodriguez M.D."/>
            <person name="Jenkins J."/>
            <person name="Jones B.M."/>
            <person name="Lawson T."/>
            <person name="Leese F."/>
            <person name="Lindquist E."/>
            <person name="Lobanov A."/>
            <person name="Lomsadze A."/>
            <person name="Malik S.B."/>
            <person name="Marsh M.E."/>
            <person name="Mackinder L."/>
            <person name="Mock T."/>
            <person name="Mueller-Roeber B."/>
            <person name="Pagarete A."/>
            <person name="Parker M."/>
            <person name="Probert I."/>
            <person name="Quesneville H."/>
            <person name="Raines C."/>
            <person name="Rensing S.A."/>
            <person name="Riano-Pachon D.M."/>
            <person name="Richier S."/>
            <person name="Rokitta S."/>
            <person name="Shiraiwa Y."/>
            <person name="Soanes D.M."/>
            <person name="van der Giezen M."/>
            <person name="Wahlund T.M."/>
            <person name="Williams B."/>
            <person name="Wilson W."/>
            <person name="Wolfe G."/>
            <person name="Wurch L.L."/>
        </authorList>
    </citation>
    <scope>NUCLEOTIDE SEQUENCE</scope>
</reference>
<feature type="region of interest" description="Disordered" evidence="1">
    <location>
        <begin position="332"/>
        <end position="380"/>
    </location>
</feature>
<proteinExistence type="predicted"/>
<reference evidence="2" key="2">
    <citation type="submission" date="2024-10" db="UniProtKB">
        <authorList>
            <consortium name="EnsemblProtists"/>
        </authorList>
    </citation>
    <scope>IDENTIFICATION</scope>
</reference>
<sequence>MSVEGQSYAAIIFALAEKRRVDGGYYPASARRVRQAACAAAVLGKALERLDPRRPRTAIVHNLGREELGILTHGKLWRLHRWRTPLDGLNNKNPLWSLPFARVMYFDTDHLPLLTGSAERIELRRASFERAWSEPGELRALGEVNAKTGLLCFNGGLLLLRPAAASAARLEAASNMSARLVGTPPSQWGRRVAAFNQGAAVPFEGNLSRCSHPGGDQVPLNAAFQHNWAPLNLTSIDPYSCGWAVAGGGGDSGDQPARFSQLDAYHSFLNTLPLQLGASCNESAAAAGREDKGVEVQLLLFESFGGFGKGVREILRKAADVLQNKLTRAQYLDEPLPPPLPSPAPAAITNLPTLPPPSLPPPPAPPPPPPPPPPPQLNFPPPLPLPVPLVPMPAPAPLPPPPFLAGGLTQAEDGGLAEGFSLSTPEQQQQQQQRQQQQQQQWEMEQRQRQQQWEVEQRRQQQQLEEVVEEELLEEAPISSCGRLWQWTRSQGQPLQSLPVCVLFVRGSPVATLAAGDFTPELLMKWSYLAG</sequence>
<dbReference type="PaxDb" id="2903-EOD30051"/>
<organism evidence="2 3">
    <name type="scientific">Emiliania huxleyi (strain CCMP1516)</name>
    <dbReference type="NCBI Taxonomy" id="280463"/>
    <lineage>
        <taxon>Eukaryota</taxon>
        <taxon>Haptista</taxon>
        <taxon>Haptophyta</taxon>
        <taxon>Prymnesiophyceae</taxon>
        <taxon>Isochrysidales</taxon>
        <taxon>Noelaerhabdaceae</taxon>
        <taxon>Emiliania</taxon>
    </lineage>
</organism>
<feature type="region of interest" description="Disordered" evidence="1">
    <location>
        <begin position="401"/>
        <end position="436"/>
    </location>
</feature>
<name>A0A0D3K2R6_EMIH1</name>
<dbReference type="AlphaFoldDB" id="A0A0D3K2R6"/>
<dbReference type="EnsemblProtists" id="EOD30051">
    <property type="protein sequence ID" value="EOD30051"/>
    <property type="gene ID" value="EMIHUDRAFT_462922"/>
</dbReference>
<evidence type="ECO:0000313" key="3">
    <source>
        <dbReference type="Proteomes" id="UP000013827"/>
    </source>
</evidence>
<evidence type="ECO:0000313" key="2">
    <source>
        <dbReference type="EnsemblProtists" id="EOD30051"/>
    </source>
</evidence>
<dbReference type="RefSeq" id="XP_005782480.1">
    <property type="nucleotide sequence ID" value="XM_005782423.1"/>
</dbReference>
<protein>
    <recommendedName>
        <fullName evidence="4">Nucleotide-diphospho-sugar transferase domain-containing protein</fullName>
    </recommendedName>
</protein>
<dbReference type="STRING" id="2903.R1F482"/>